<dbReference type="InterPro" id="IPR002716">
    <property type="entry name" value="PIN_dom"/>
</dbReference>
<sequence length="161" mass="17754">MSEREEIPAEVSILTDVNVVAIGLTDDHPAHDGVFPWLRDALDGPNTLLVPDYYPLRAQYIMTRNFDVETVAARNAVRSLLSSPARIVGATDAVLSDAYDISAEKDHDVYDSFVLAMARAHEADYLVTTDDDFEELCADESVAYRNPIPPGERDRLSLADG</sequence>
<gene>
    <name evidence="2" type="ORF">HZS54_05390</name>
</gene>
<dbReference type="InterPro" id="IPR029060">
    <property type="entry name" value="PIN-like_dom_sf"/>
</dbReference>
<dbReference type="AlphaFoldDB" id="A0A7D5P9H4"/>
<keyword evidence="3" id="KW-1185">Reference proteome</keyword>
<protein>
    <submittedName>
        <fullName evidence="2">Type II toxin-antitoxin system VapC family toxin</fullName>
    </submittedName>
</protein>
<evidence type="ECO:0000259" key="1">
    <source>
        <dbReference type="Pfam" id="PF01850"/>
    </source>
</evidence>
<dbReference type="EMBL" id="CP058909">
    <property type="protein sequence ID" value="QLH81105.1"/>
    <property type="molecule type" value="Genomic_DNA"/>
</dbReference>
<organism evidence="2 3">
    <name type="scientific">Halosimplex pelagicum</name>
    <dbReference type="NCBI Taxonomy" id="869886"/>
    <lineage>
        <taxon>Archaea</taxon>
        <taxon>Methanobacteriati</taxon>
        <taxon>Methanobacteriota</taxon>
        <taxon>Stenosarchaea group</taxon>
        <taxon>Halobacteria</taxon>
        <taxon>Halobacteriales</taxon>
        <taxon>Haloarculaceae</taxon>
        <taxon>Halosimplex</taxon>
    </lineage>
</organism>
<evidence type="ECO:0000313" key="2">
    <source>
        <dbReference type="EMBL" id="QLH81105.1"/>
    </source>
</evidence>
<name>A0A7D5P9H4_9EURY</name>
<dbReference type="RefSeq" id="WP_179920915.1">
    <property type="nucleotide sequence ID" value="NZ_CP058909.1"/>
</dbReference>
<dbReference type="OrthoDB" id="194198at2157"/>
<reference evidence="2 3" key="1">
    <citation type="submission" date="2020-07" db="EMBL/GenBank/DDBJ databases">
        <title>Halosimplex litoreum sp. nov. and Halosimplex rubrum sp. nov., isolated from different salt environments.</title>
        <authorList>
            <person name="Cui H."/>
        </authorList>
    </citation>
    <scope>NUCLEOTIDE SEQUENCE [LARGE SCALE GENOMIC DNA]</scope>
    <source>
        <strain evidence="2 3">R2</strain>
    </source>
</reference>
<dbReference type="SUPFAM" id="SSF88723">
    <property type="entry name" value="PIN domain-like"/>
    <property type="match status" value="1"/>
</dbReference>
<dbReference type="Proteomes" id="UP000509346">
    <property type="component" value="Chromosome"/>
</dbReference>
<dbReference type="KEGG" id="hpel:HZS54_05390"/>
<feature type="domain" description="PIN" evidence="1">
    <location>
        <begin position="16"/>
        <end position="137"/>
    </location>
</feature>
<evidence type="ECO:0000313" key="3">
    <source>
        <dbReference type="Proteomes" id="UP000509346"/>
    </source>
</evidence>
<proteinExistence type="predicted"/>
<dbReference type="Gene3D" id="3.40.50.1010">
    <property type="entry name" value="5'-nuclease"/>
    <property type="match status" value="1"/>
</dbReference>
<dbReference type="Pfam" id="PF01850">
    <property type="entry name" value="PIN"/>
    <property type="match status" value="1"/>
</dbReference>
<accession>A0A7D5P9H4</accession>
<dbReference type="GeneID" id="56082001"/>